<dbReference type="NCBIfam" id="TIGR00350">
    <property type="entry name" value="lytR_cpsA_psr"/>
    <property type="match status" value="1"/>
</dbReference>
<evidence type="ECO:0000259" key="2">
    <source>
        <dbReference type="Pfam" id="PF03816"/>
    </source>
</evidence>
<sequence length="320" mass="34588">MLRGGLALLLVLAFLGALVYRELDGNITSVDVDGWLSSDRPPENPSEALNILLLGSDSRAGANGEYGDVAGRRSDTAMVVHLAEGRRKAAVVSIPRDTLVDRPECPGQDRDTIPPARDVMFNSAYARGGLVCTVATVEKLGDLRLDHAVAVDFAGFEKLVDTLGGVRITLSEPIEDSYAGLDLPAGTQRLTGEQALGLVRTRHGVGNGSDLARIELQQKFLRALLRQVDRTGLLTDPVRLHRVLDTATSSLTTDEELASLGALWSLTRSLRGMSPERVDFRTLPVAASSARPNRLVPKESEAKELWKALREDSALPPKNR</sequence>
<accession>A0A2T0GSJ9</accession>
<dbReference type="Pfam" id="PF03816">
    <property type="entry name" value="LytR_cpsA_psr"/>
    <property type="match status" value="1"/>
</dbReference>
<dbReference type="InterPro" id="IPR004474">
    <property type="entry name" value="LytR_CpsA_psr"/>
</dbReference>
<dbReference type="AlphaFoldDB" id="A0A2T0GSJ9"/>
<keyword evidence="4" id="KW-1185">Reference proteome</keyword>
<organism evidence="3 4">
    <name type="scientific">Actinopolyspora mortivallis</name>
    <dbReference type="NCBI Taxonomy" id="33906"/>
    <lineage>
        <taxon>Bacteria</taxon>
        <taxon>Bacillati</taxon>
        <taxon>Actinomycetota</taxon>
        <taxon>Actinomycetes</taxon>
        <taxon>Actinopolysporales</taxon>
        <taxon>Actinopolysporaceae</taxon>
        <taxon>Actinopolyspora</taxon>
    </lineage>
</organism>
<dbReference type="PANTHER" id="PTHR33392">
    <property type="entry name" value="POLYISOPRENYL-TEICHOIC ACID--PEPTIDOGLYCAN TEICHOIC ACID TRANSFERASE TAGU"/>
    <property type="match status" value="1"/>
</dbReference>
<evidence type="ECO:0000313" key="3">
    <source>
        <dbReference type="EMBL" id="PRW62092.1"/>
    </source>
</evidence>
<protein>
    <submittedName>
        <fullName evidence="3">Transcriptional regulator</fullName>
    </submittedName>
</protein>
<dbReference type="InParanoid" id="A0A2T0GSJ9"/>
<dbReference type="Proteomes" id="UP000239352">
    <property type="component" value="Unassembled WGS sequence"/>
</dbReference>
<dbReference type="STRING" id="1050202.GCA_000384035_03580"/>
<proteinExistence type="inferred from homology"/>
<name>A0A2T0GSJ9_ACTMO</name>
<comment type="caution">
    <text evidence="3">The sequence shown here is derived from an EMBL/GenBank/DDBJ whole genome shotgun (WGS) entry which is preliminary data.</text>
</comment>
<evidence type="ECO:0000313" key="4">
    <source>
        <dbReference type="Proteomes" id="UP000239352"/>
    </source>
</evidence>
<dbReference type="Gene3D" id="3.40.630.190">
    <property type="entry name" value="LCP protein"/>
    <property type="match status" value="1"/>
</dbReference>
<dbReference type="InterPro" id="IPR050922">
    <property type="entry name" value="LytR/CpsA/Psr_CW_biosynth"/>
</dbReference>
<gene>
    <name evidence="3" type="ORF">CEP50_17305</name>
</gene>
<dbReference type="PANTHER" id="PTHR33392:SF6">
    <property type="entry name" value="POLYISOPRENYL-TEICHOIC ACID--PEPTIDOGLYCAN TEICHOIC ACID TRANSFERASE TAGU"/>
    <property type="match status" value="1"/>
</dbReference>
<evidence type="ECO:0000256" key="1">
    <source>
        <dbReference type="ARBA" id="ARBA00006068"/>
    </source>
</evidence>
<reference evidence="3 4" key="1">
    <citation type="submission" date="2018-03" db="EMBL/GenBank/DDBJ databases">
        <title>Actinopolyspora mortivallis from Sahara, screening for active biomolecules.</title>
        <authorList>
            <person name="Selama O."/>
            <person name="Wellington E.M.H."/>
            <person name="Hacene H."/>
        </authorList>
    </citation>
    <scope>NUCLEOTIDE SEQUENCE [LARGE SCALE GENOMIC DNA]</scope>
    <source>
        <strain evidence="3 4">M5A</strain>
    </source>
</reference>
<comment type="similarity">
    <text evidence="1">Belongs to the LytR/CpsA/Psr (LCP) family.</text>
</comment>
<feature type="domain" description="Cell envelope-related transcriptional attenuator" evidence="2">
    <location>
        <begin position="73"/>
        <end position="228"/>
    </location>
</feature>
<dbReference type="EMBL" id="PVSR01000042">
    <property type="protein sequence ID" value="PRW62092.1"/>
    <property type="molecule type" value="Genomic_DNA"/>
</dbReference>